<organism evidence="1 2">
    <name type="scientific">Pyricularia oryzae</name>
    <name type="common">Rice blast fungus</name>
    <name type="synonym">Magnaporthe oryzae</name>
    <dbReference type="NCBI Taxonomy" id="318829"/>
    <lineage>
        <taxon>Eukaryota</taxon>
        <taxon>Fungi</taxon>
        <taxon>Dikarya</taxon>
        <taxon>Ascomycota</taxon>
        <taxon>Pezizomycotina</taxon>
        <taxon>Sordariomycetes</taxon>
        <taxon>Sordariomycetidae</taxon>
        <taxon>Magnaporthales</taxon>
        <taxon>Pyriculariaceae</taxon>
        <taxon>Pyricularia</taxon>
    </lineage>
</organism>
<dbReference type="EMBL" id="CP034209">
    <property type="protein sequence ID" value="QBZ64205.1"/>
    <property type="molecule type" value="Genomic_DNA"/>
</dbReference>
<feature type="non-terminal residue" evidence="1">
    <location>
        <position position="1"/>
    </location>
</feature>
<dbReference type="AlphaFoldDB" id="A0A4P7NPB7"/>
<name>A0A4P7NPB7_PYROR</name>
<evidence type="ECO:0000313" key="2">
    <source>
        <dbReference type="Proteomes" id="UP000294847"/>
    </source>
</evidence>
<dbReference type="Proteomes" id="UP000294847">
    <property type="component" value="Chromosome 6"/>
</dbReference>
<reference evidence="1 2" key="1">
    <citation type="journal article" date="2019" name="Mol. Biol. Evol.">
        <title>Blast fungal genomes show frequent chromosomal changes, gene gains and losses, and effector gene turnover.</title>
        <authorList>
            <person name="Gomez Luciano L.B."/>
            <person name="Jason Tsai I."/>
            <person name="Chuma I."/>
            <person name="Tosa Y."/>
            <person name="Chen Y.H."/>
            <person name="Li J.Y."/>
            <person name="Li M.Y."/>
            <person name="Jade Lu M.Y."/>
            <person name="Nakayashiki H."/>
            <person name="Li W.H."/>
        </authorList>
    </citation>
    <scope>NUCLEOTIDE SEQUENCE [LARGE SCALE GENOMIC DNA]</scope>
    <source>
        <strain evidence="1">MZ5-1-6</strain>
    </source>
</reference>
<sequence>VYYLGQKGLKAADRTGVNLHTKRGGDTRFILAPKAIPTQLQMGNSPSPTKPQAMVAVRYFWLNSNC</sequence>
<gene>
    <name evidence="1" type="ORF">PoMZ_05899</name>
</gene>
<accession>A0A4P7NPB7</accession>
<proteinExistence type="predicted"/>
<protein>
    <submittedName>
        <fullName evidence="1">Uncharacterized protein</fullName>
    </submittedName>
</protein>
<evidence type="ECO:0000313" key="1">
    <source>
        <dbReference type="EMBL" id="QBZ64205.1"/>
    </source>
</evidence>